<dbReference type="InterPro" id="IPR013320">
    <property type="entry name" value="ConA-like_dom_sf"/>
</dbReference>
<keyword evidence="4" id="KW-1185">Reference proteome</keyword>
<reference evidence="3" key="3">
    <citation type="submission" date="2024-03" db="EMBL/GenBank/DDBJ databases">
        <title>The Genome Sequence of Enterococcus sp. DIV0238c.</title>
        <authorList>
            <consortium name="The Broad Institute Genomics Platform"/>
            <consortium name="The Broad Institute Microbial Omics Core"/>
            <consortium name="The Broad Institute Genomic Center for Infectious Diseases"/>
            <person name="Earl A."/>
            <person name="Manson A."/>
            <person name="Gilmore M."/>
            <person name="Schwartman J."/>
            <person name="Shea T."/>
            <person name="Abouelleil A."/>
            <person name="Cao P."/>
            <person name="Chapman S."/>
            <person name="Cusick C."/>
            <person name="Young S."/>
            <person name="Neafsey D."/>
            <person name="Nusbaum C."/>
            <person name="Birren B."/>
        </authorList>
    </citation>
    <scope>NUCLEOTIDE SEQUENCE</scope>
    <source>
        <strain evidence="3">9D6_DIV0238</strain>
    </source>
</reference>
<feature type="signal peptide" evidence="1">
    <location>
        <begin position="1"/>
        <end position="24"/>
    </location>
</feature>
<reference evidence="2" key="1">
    <citation type="submission" date="2017-05" db="EMBL/GenBank/DDBJ databases">
        <title>The Genome Sequence of Enterococcus sp. 9D6_DIV0238.</title>
        <authorList>
            <consortium name="The Broad Institute Genomics Platform"/>
            <consortium name="The Broad Institute Genomic Center for Infectious Diseases"/>
            <person name="Earl A."/>
            <person name="Manson A."/>
            <person name="Schwartman J."/>
            <person name="Gilmore M."/>
            <person name="Abouelleil A."/>
            <person name="Cao P."/>
            <person name="Chapman S."/>
            <person name="Cusick C."/>
            <person name="Shea T."/>
            <person name="Young S."/>
            <person name="Neafsey D."/>
            <person name="Nusbaum C."/>
            <person name="Birren B."/>
        </authorList>
    </citation>
    <scope>NUCLEOTIDE SEQUENCE [LARGE SCALE GENOMIC DNA]</scope>
    <source>
        <strain evidence="2">9D6_DIV0238</strain>
    </source>
</reference>
<dbReference type="InterPro" id="IPR056573">
    <property type="entry name" value="Lectin_L-type_dom"/>
</dbReference>
<proteinExistence type="predicted"/>
<sequence length="773" mass="85090">MLKRMLLGILLSIPFFSWGFQSEASTNIPDRVSLDGIFTSDVGVSGNSATVVDDTAIITNGSANQVGALWSTPENLLDFTQDFNMVSYVNQGAAAAASGDGLVFLLKSAGNTFTSSGAAMGALGENRYQGALGIPNSIGIEFDLYGNKASADGFFDNGITGPFNNNHIAVVYPGTSTGYTDNFNIFGSTRYVNHHSLITNVNLASGNWTRLELNWKANEQDYTKGILTFKINDQEPIQISPEYLNSQIFQNGLSSEAFWGFTGSTGPTYKADQRVIFERVPGLVNADTSIRMFDGNGQEILENGTVNGGSEVTIAIEAEWLSGKQNWTDIDLTTIIPNGMNLVENTTKVNDEIIEDSLIWADNSLNIPSGIIPNLGEHNNNPTNKASITFKAKIINDDFYSQSITSRLAGRNAVYESVPFNFNVADVTIEAKILSHQNDEVILDNDIDSFLVEFGWTNENSLLLTHSIQLEQNGQFELIKEFEGTEIEVSGSFTYDIFESFLQLPYGQFNLHYNVTNQETGATSSAKIALYKQNAPTVSISPLENQSIFTVGERIPLNVSISDRDSESIRLFGKLSNNELIDFGIYQLSQLEEKDVALEVDTSNLEFGKYTFELWGVDAEENESDIARLNDLFIQGTLSITSFPSSFNSGPIKIGGGDVKVEDMSPVTVLDQRLFNEEWKLQVNLVGSNFVNKNNVTSQNYFAHDSFLYYKINGEKFSITTTPTDILQSKEDADGEYTLDQEGENGFYINPTNSMIQGTYEGTLNWNLISAPI</sequence>
<evidence type="ECO:0000313" key="2">
    <source>
        <dbReference type="EMBL" id="OUZ30347.1"/>
    </source>
</evidence>
<gene>
    <name evidence="3" type="ORF">A5889_001954</name>
    <name evidence="2" type="ORF">A5889_002635</name>
</gene>
<evidence type="ECO:0000313" key="3">
    <source>
        <dbReference type="EMBL" id="WYJ94441.1"/>
    </source>
</evidence>
<dbReference type="Proteomes" id="UP000196151">
    <property type="component" value="Chromosome"/>
</dbReference>
<reference evidence="3" key="2">
    <citation type="submission" date="2017-05" db="EMBL/GenBank/DDBJ databases">
        <authorList>
            <consortium name="The Broad Institute Genomics Platform"/>
            <consortium name="The Broad Institute Genomic Center for Infectious Diseases"/>
            <person name="Earl A."/>
            <person name="Manson A."/>
            <person name="Schwartman J."/>
            <person name="Gilmore M."/>
            <person name="Abouelleil A."/>
            <person name="Cao P."/>
            <person name="Chapman S."/>
            <person name="Cusick C."/>
            <person name="Shea T."/>
            <person name="Young S."/>
            <person name="Neafsey D."/>
            <person name="Nusbaum C."/>
            <person name="Birren B."/>
        </authorList>
    </citation>
    <scope>NUCLEOTIDE SEQUENCE</scope>
    <source>
        <strain evidence="3">9D6_DIV0238</strain>
    </source>
</reference>
<feature type="chain" id="PRO_5012012877" description="Legume lectin domain-containing protein" evidence="1">
    <location>
        <begin position="25"/>
        <end position="773"/>
    </location>
</feature>
<organism evidence="2">
    <name type="scientific">Candidatus Enterococcus dunnyi</name>
    <dbReference type="NCBI Taxonomy" id="1834192"/>
    <lineage>
        <taxon>Bacteria</taxon>
        <taxon>Bacillati</taxon>
        <taxon>Bacillota</taxon>
        <taxon>Bacilli</taxon>
        <taxon>Lactobacillales</taxon>
        <taxon>Enterococcaceae</taxon>
        <taxon>Enterococcus</taxon>
    </lineage>
</organism>
<evidence type="ECO:0000313" key="4">
    <source>
        <dbReference type="Proteomes" id="UP000196151"/>
    </source>
</evidence>
<protein>
    <recommendedName>
        <fullName evidence="5">Legume lectin domain-containing protein</fullName>
    </recommendedName>
</protein>
<accession>A0A200J134</accession>
<dbReference type="SUPFAM" id="SSF49899">
    <property type="entry name" value="Concanavalin A-like lectins/glucanases"/>
    <property type="match status" value="1"/>
</dbReference>
<dbReference type="EMBL" id="CP147246">
    <property type="protein sequence ID" value="WYJ94441.1"/>
    <property type="molecule type" value="Genomic_DNA"/>
</dbReference>
<dbReference type="Gene3D" id="2.60.120.200">
    <property type="match status" value="1"/>
</dbReference>
<keyword evidence="1" id="KW-0732">Signal</keyword>
<evidence type="ECO:0008006" key="5">
    <source>
        <dbReference type="Google" id="ProtNLM"/>
    </source>
</evidence>
<dbReference type="CDD" id="cd01951">
    <property type="entry name" value="lectin_L-type"/>
    <property type="match status" value="1"/>
</dbReference>
<evidence type="ECO:0000256" key="1">
    <source>
        <dbReference type="SAM" id="SignalP"/>
    </source>
</evidence>
<name>A0A200J134_9ENTE</name>
<dbReference type="EMBL" id="NIBQ01000003">
    <property type="protein sequence ID" value="OUZ30347.1"/>
    <property type="molecule type" value="Genomic_DNA"/>
</dbReference>
<dbReference type="AlphaFoldDB" id="A0A200J134"/>